<protein>
    <submittedName>
        <fullName evidence="3">Uncharacterized protein</fullName>
    </submittedName>
</protein>
<dbReference type="STRING" id="1766.XA26_11900"/>
<reference evidence="3 4" key="1">
    <citation type="journal article" date="2015" name="MBio">
        <title>Enzymatic Degradation of Phenazines Can Generate Energy and Protect Sensitive Organisms from Toxicity.</title>
        <authorList>
            <person name="Costa K.C."/>
            <person name="Bergkessel M."/>
            <person name="Saunders S."/>
            <person name="Korlach J."/>
            <person name="Newman D.K."/>
        </authorList>
    </citation>
    <scope>NUCLEOTIDE SEQUENCE [LARGE SCALE GENOMIC DNA]</scope>
    <source>
        <strain evidence="3 4">CT6</strain>
    </source>
</reference>
<dbReference type="Pfam" id="PF20014">
    <property type="entry name" value="GAP1-M"/>
    <property type="match status" value="1"/>
</dbReference>
<evidence type="ECO:0000313" key="4">
    <source>
        <dbReference type="Proteomes" id="UP000057134"/>
    </source>
</evidence>
<dbReference type="InterPro" id="IPR045402">
    <property type="entry name" value="GAP1-N2"/>
</dbReference>
<dbReference type="RefSeq" id="WP_054601302.1">
    <property type="nucleotide sequence ID" value="NZ_CP011269.1"/>
</dbReference>
<dbReference type="Pfam" id="PF20013">
    <property type="entry name" value="GAP1-N2"/>
    <property type="match status" value="1"/>
</dbReference>
<dbReference type="PATRIC" id="fig|1766.6.peg.1176"/>
<sequence>MTTRYGQLAYTSFDKVGSAGGWQVKESTGGLTDDETQQLIAGVRTVFNPVQPLPAYPTPEQLEGGPRRLAYRPLDSGAAGYWHSIPAGSDSTGRPGNVFAHVLLDRQPDAARRPIEWWRSAQWLRPYGPAAVARAALPPHAPEPGPVVTKDSVIAFALDPSTWRLTTLFGLLDAVVAALAGGPPVVLGAESVESAAQWIGLVSFLMSSGTAAELGFSTFDRADQVALALQSGQHLTAVPLGDLGAVPAGVVGIGETDLISLGELGGEPHRTASGQPIEVTAWSAMAQVVLLDPESARPLLDDIDRFAAEVSDAGLHPAWPMAMAVAANAEFADAIDEAHEVITTFSPPGVPAGSVAAQVIAGVLSDVVGTSTAEAWRAVQSLPNGAAADYADVSYLCRALADDAWLTQAGPVPLGPRTFHRVTPPEEVRSAIGPALQRAREAGPERVLKVVDLLLRAGVQDDRLVASLRTEVVAALDDPARAAELSRRLGAEGKLTLAAALLRTSAGDVAAGVIGDGLLDWLAEGVEMPTVAELSQARPWDSGWTRAAVRGVRAVRRGPYAPGDRVAELWWLGVSGSPRFVQIAGDSVWDPADLLAVVGDGALPGAAAFRTLLGAPDSPDLDRLAAKVIDGNDDSAAVAQAAVRHITPQQWMQQRYVDTHQRAYLPFWEQALATARPGDVHRDFSAGLLTLAVLGTIAGQPFPEACHSLAADPELAVEAVRRVLPLVDGYEISPQVVLAVSLLHTVTAEDTEIPVSGVEAVLAQLAEQVAAPLQNDDHEVEGIATLMAQMSGDMSDGALRRYRKMVSRLLTRRADAQPSLAARLRGSR</sequence>
<evidence type="ECO:0000313" key="3">
    <source>
        <dbReference type="EMBL" id="ALI25043.1"/>
    </source>
</evidence>
<organism evidence="3 4">
    <name type="scientific">Mycolicibacterium fortuitum</name>
    <name type="common">Mycobacterium fortuitum</name>
    <dbReference type="NCBI Taxonomy" id="1766"/>
    <lineage>
        <taxon>Bacteria</taxon>
        <taxon>Bacillati</taxon>
        <taxon>Actinomycetota</taxon>
        <taxon>Actinomycetes</taxon>
        <taxon>Mycobacteriales</taxon>
        <taxon>Mycobacteriaceae</taxon>
        <taxon>Mycolicibacterium</taxon>
    </lineage>
</organism>
<dbReference type="InterPro" id="IPR045401">
    <property type="entry name" value="GAP1-M"/>
</dbReference>
<keyword evidence="4" id="KW-1185">Reference proteome</keyword>
<evidence type="ECO:0000259" key="2">
    <source>
        <dbReference type="Pfam" id="PF20014"/>
    </source>
</evidence>
<dbReference type="EMBL" id="CP011269">
    <property type="protein sequence ID" value="ALI25043.1"/>
    <property type="molecule type" value="Genomic_DNA"/>
</dbReference>
<feature type="domain" description="GTPase-associated protein 1 N-terminal" evidence="1">
    <location>
        <begin position="6"/>
        <end position="131"/>
    </location>
</feature>
<proteinExistence type="predicted"/>
<dbReference type="AlphaFoldDB" id="A0A0N9Y6P4"/>
<dbReference type="Proteomes" id="UP000057134">
    <property type="component" value="Chromosome"/>
</dbReference>
<name>A0A0N9Y6P4_MYCFO</name>
<dbReference type="KEGG" id="mft:XA26_11900"/>
<accession>A0A0N9Y6P4</accession>
<evidence type="ECO:0000259" key="1">
    <source>
        <dbReference type="Pfam" id="PF20013"/>
    </source>
</evidence>
<feature type="domain" description="GTPase-associated protein 1 middle" evidence="2">
    <location>
        <begin position="170"/>
        <end position="243"/>
    </location>
</feature>
<gene>
    <name evidence="3" type="ORF">XA26_11900</name>
</gene>